<keyword evidence="6 10" id="KW-0812">Transmembrane</keyword>
<evidence type="ECO:0000313" key="11">
    <source>
        <dbReference type="EMBL" id="SVA54450.1"/>
    </source>
</evidence>
<keyword evidence="3" id="KW-1003">Cell membrane</keyword>
<keyword evidence="2" id="KW-0813">Transport</keyword>
<feature type="transmembrane region" description="Helical" evidence="10">
    <location>
        <begin position="106"/>
        <end position="125"/>
    </location>
</feature>
<dbReference type="AlphaFoldDB" id="A0A381WPR4"/>
<feature type="non-terminal residue" evidence="11">
    <location>
        <position position="473"/>
    </location>
</feature>
<evidence type="ECO:0000256" key="9">
    <source>
        <dbReference type="SAM" id="MobiDB-lite"/>
    </source>
</evidence>
<dbReference type="EMBL" id="UINC01012472">
    <property type="protein sequence ID" value="SVA54450.1"/>
    <property type="molecule type" value="Genomic_DNA"/>
</dbReference>
<reference evidence="11" key="1">
    <citation type="submission" date="2018-05" db="EMBL/GenBank/DDBJ databases">
        <authorList>
            <person name="Lanie J.A."/>
            <person name="Ng W.-L."/>
            <person name="Kazmierczak K.M."/>
            <person name="Andrzejewski T.M."/>
            <person name="Davidsen T.M."/>
            <person name="Wayne K.J."/>
            <person name="Tettelin H."/>
            <person name="Glass J.I."/>
            <person name="Rusch D."/>
            <person name="Podicherti R."/>
            <person name="Tsui H.-C.T."/>
            <person name="Winkler M.E."/>
        </authorList>
    </citation>
    <scope>NUCLEOTIDE SEQUENCE</scope>
</reference>
<feature type="transmembrane region" description="Helical" evidence="10">
    <location>
        <begin position="80"/>
        <end position="99"/>
    </location>
</feature>
<dbReference type="GO" id="GO:0022857">
    <property type="term" value="F:transmembrane transporter activity"/>
    <property type="evidence" value="ECO:0007669"/>
    <property type="project" value="InterPro"/>
</dbReference>
<accession>A0A381WPR4</accession>
<evidence type="ECO:0000256" key="7">
    <source>
        <dbReference type="ARBA" id="ARBA00022989"/>
    </source>
</evidence>
<keyword evidence="8 10" id="KW-0472">Membrane</keyword>
<organism evidence="11">
    <name type="scientific">marine metagenome</name>
    <dbReference type="NCBI Taxonomy" id="408172"/>
    <lineage>
        <taxon>unclassified sequences</taxon>
        <taxon>metagenomes</taxon>
        <taxon>ecological metagenomes</taxon>
    </lineage>
</organism>
<keyword evidence="5" id="KW-0762">Sugar transport</keyword>
<evidence type="ECO:0000256" key="4">
    <source>
        <dbReference type="ARBA" id="ARBA00022519"/>
    </source>
</evidence>
<evidence type="ECO:0000256" key="10">
    <source>
        <dbReference type="SAM" id="Phobius"/>
    </source>
</evidence>
<feature type="transmembrane region" description="Helical" evidence="10">
    <location>
        <begin position="155"/>
        <end position="177"/>
    </location>
</feature>
<feature type="region of interest" description="Disordered" evidence="9">
    <location>
        <begin position="1"/>
        <end position="20"/>
    </location>
</feature>
<evidence type="ECO:0000256" key="2">
    <source>
        <dbReference type="ARBA" id="ARBA00022448"/>
    </source>
</evidence>
<dbReference type="Pfam" id="PF02653">
    <property type="entry name" value="BPD_transp_2"/>
    <property type="match status" value="2"/>
</dbReference>
<dbReference type="PANTHER" id="PTHR32196:SF32">
    <property type="entry name" value="XYLOSE TRANSPORT SYSTEM PERMEASE PROTEIN XYLH"/>
    <property type="match status" value="1"/>
</dbReference>
<keyword evidence="4" id="KW-0997">Cell inner membrane</keyword>
<evidence type="ECO:0000256" key="5">
    <source>
        <dbReference type="ARBA" id="ARBA00022597"/>
    </source>
</evidence>
<name>A0A381WPR4_9ZZZZ</name>
<proteinExistence type="predicted"/>
<evidence type="ECO:0000256" key="1">
    <source>
        <dbReference type="ARBA" id="ARBA00004651"/>
    </source>
</evidence>
<evidence type="ECO:0000256" key="3">
    <source>
        <dbReference type="ARBA" id="ARBA00022475"/>
    </source>
</evidence>
<feature type="compositionally biased region" description="Polar residues" evidence="9">
    <location>
        <begin position="1"/>
        <end position="17"/>
    </location>
</feature>
<protein>
    <recommendedName>
        <fullName evidence="12">ABC transporter permease</fullName>
    </recommendedName>
</protein>
<evidence type="ECO:0000256" key="6">
    <source>
        <dbReference type="ARBA" id="ARBA00022692"/>
    </source>
</evidence>
<dbReference type="GO" id="GO:0005886">
    <property type="term" value="C:plasma membrane"/>
    <property type="evidence" value="ECO:0007669"/>
    <property type="project" value="UniProtKB-SubCell"/>
</dbReference>
<sequence length="473" mass="51597">MTNTTDPESSNQTSSGRTESDRLLKRGRLKTLVQRPEIGPFGVLILLILALGFFSIPAGVDTWNPFAGEGFNALGIRNNTRLIAQLGIIALGAGLLIVAGEFDLSIGSMIGFAGMCMGVMLKWGFHVNLPWWVNTPEGLTFGWVQVLSIPTVDPWLAVCLTLCFTLFFGWLIGFIVVRTGLASFIVSLSFLFFLRGLTEVSYRAFNKAPNQSAGSTQVSDLPDIKNIIHLPERGEIELSKAKKLPHEDLMSVYDTMTPDQIVSLTEKITFNNIRFAETKTQINETKALESFARDLKFAEQSGNTTLQETLKTRIENLDIPPVAPKTVTDADIARAHLESFPTVNPLADFFGGDILERLFDWLYVIGWNVNNYGNQFAPGLYSAVMIWLIIAAAAYLVLSRTQAGNWIYSTGGNLEAAKANGVPTGKVKISLFMFSAFCATIFAACQVFETNAADAAKGNLKELEAIAAAVIGG</sequence>
<dbReference type="InterPro" id="IPR001851">
    <property type="entry name" value="ABC_transp_permease"/>
</dbReference>
<evidence type="ECO:0008006" key="12">
    <source>
        <dbReference type="Google" id="ProtNLM"/>
    </source>
</evidence>
<evidence type="ECO:0000256" key="8">
    <source>
        <dbReference type="ARBA" id="ARBA00023136"/>
    </source>
</evidence>
<keyword evidence="7 10" id="KW-1133">Transmembrane helix</keyword>
<feature type="transmembrane region" description="Helical" evidence="10">
    <location>
        <begin position="38"/>
        <end position="60"/>
    </location>
</feature>
<dbReference type="PANTHER" id="PTHR32196">
    <property type="entry name" value="ABC TRANSPORTER PERMEASE PROTEIN YPHD-RELATED-RELATED"/>
    <property type="match status" value="1"/>
</dbReference>
<comment type="subcellular location">
    <subcellularLocation>
        <location evidence="1">Cell membrane</location>
        <topology evidence="1">Multi-pass membrane protein</topology>
    </subcellularLocation>
</comment>
<feature type="transmembrane region" description="Helical" evidence="10">
    <location>
        <begin position="379"/>
        <end position="398"/>
    </location>
</feature>
<gene>
    <name evidence="11" type="ORF">METZ01_LOCUS107304</name>
</gene>